<accession>A0A927M050</accession>
<dbReference type="Proteomes" id="UP000649753">
    <property type="component" value="Unassembled WGS sequence"/>
</dbReference>
<evidence type="ECO:0000313" key="1">
    <source>
        <dbReference type="EMBL" id="MBE1485589.1"/>
    </source>
</evidence>
<comment type="caution">
    <text evidence="1">The sequence shown here is derived from an EMBL/GenBank/DDBJ whole genome shotgun (WGS) entry which is preliminary data.</text>
</comment>
<gene>
    <name evidence="1" type="ORF">H4W31_001227</name>
</gene>
<dbReference type="RefSeq" id="WP_192765756.1">
    <property type="nucleotide sequence ID" value="NZ_JADBEB010000001.1"/>
</dbReference>
<name>A0A927M050_9ACTN</name>
<organism evidence="1 2">
    <name type="scientific">Plantactinospora soyae</name>
    <dbReference type="NCBI Taxonomy" id="1544732"/>
    <lineage>
        <taxon>Bacteria</taxon>
        <taxon>Bacillati</taxon>
        <taxon>Actinomycetota</taxon>
        <taxon>Actinomycetes</taxon>
        <taxon>Micromonosporales</taxon>
        <taxon>Micromonosporaceae</taxon>
        <taxon>Plantactinospora</taxon>
    </lineage>
</organism>
<keyword evidence="2" id="KW-1185">Reference proteome</keyword>
<sequence>MGNIEVDLNNPAGRLLWMLEEANKQLEQPAVRVWADIFDVDPTDMAGLMRGIADVAATAADVRTQINALSDDPQIFLMHYGEVERTVAKFPYMGNNHMNWFLSDFRDTGRYCLIHCSTLLTRRQPEPRLVDETIQNLVNEIHSILRAVEHHENLDSELKAFLLRHLLVLKRALEDFHLFGSKPVEQALDEAVGAIGRKPHLVERMRQNNYVSAFIALLLSVDVALGMASNTKALTASPVNPPSPSPAVAELAHRCEIRIIDRSDERETADAYDEFEDWPAPANAGS</sequence>
<proteinExistence type="predicted"/>
<evidence type="ECO:0000313" key="2">
    <source>
        <dbReference type="Proteomes" id="UP000649753"/>
    </source>
</evidence>
<reference evidence="1" key="1">
    <citation type="submission" date="2020-10" db="EMBL/GenBank/DDBJ databases">
        <title>Sequencing the genomes of 1000 actinobacteria strains.</title>
        <authorList>
            <person name="Klenk H.-P."/>
        </authorList>
    </citation>
    <scope>NUCLEOTIDE SEQUENCE</scope>
    <source>
        <strain evidence="1">DSM 46832</strain>
    </source>
</reference>
<dbReference type="AlphaFoldDB" id="A0A927M050"/>
<dbReference type="EMBL" id="JADBEB010000001">
    <property type="protein sequence ID" value="MBE1485589.1"/>
    <property type="molecule type" value="Genomic_DNA"/>
</dbReference>
<protein>
    <submittedName>
        <fullName evidence="1">Uncharacterized protein</fullName>
    </submittedName>
</protein>